<dbReference type="SUPFAM" id="SSF48403">
    <property type="entry name" value="Ankyrin repeat"/>
    <property type="match status" value="1"/>
</dbReference>
<dbReference type="AlphaFoldDB" id="A0A4Y7K270"/>
<keyword evidence="4" id="KW-0862">Zinc</keyword>
<feature type="compositionally biased region" description="Low complexity" evidence="10">
    <location>
        <begin position="989"/>
        <end position="1006"/>
    </location>
</feature>
<dbReference type="Pfam" id="PF03110">
    <property type="entry name" value="SBP"/>
    <property type="match status" value="1"/>
</dbReference>
<evidence type="ECO:0000256" key="10">
    <source>
        <dbReference type="SAM" id="MobiDB-lite"/>
    </source>
</evidence>
<keyword evidence="6" id="KW-0238">DNA-binding</keyword>
<evidence type="ECO:0000256" key="7">
    <source>
        <dbReference type="ARBA" id="ARBA00023163"/>
    </source>
</evidence>
<keyword evidence="7" id="KW-0804">Transcription</keyword>
<dbReference type="SUPFAM" id="SSF103612">
    <property type="entry name" value="SBT domain"/>
    <property type="match status" value="1"/>
</dbReference>
<protein>
    <recommendedName>
        <fullName evidence="12">SBP-type domain-containing protein</fullName>
    </recommendedName>
</protein>
<feature type="transmembrane region" description="Helical" evidence="11">
    <location>
        <begin position="1040"/>
        <end position="1058"/>
    </location>
</feature>
<dbReference type="OMA" id="ISIRCTQ"/>
<dbReference type="InterPro" id="IPR036770">
    <property type="entry name" value="Ankyrin_rpt-contain_sf"/>
</dbReference>
<feature type="region of interest" description="Disordered" evidence="10">
    <location>
        <begin position="985"/>
        <end position="1010"/>
    </location>
</feature>
<comment type="subcellular location">
    <subcellularLocation>
        <location evidence="1">Nucleus</location>
    </subcellularLocation>
</comment>
<feature type="region of interest" description="Disordered" evidence="10">
    <location>
        <begin position="419"/>
        <end position="464"/>
    </location>
</feature>
<evidence type="ECO:0000256" key="3">
    <source>
        <dbReference type="ARBA" id="ARBA00022771"/>
    </source>
</evidence>
<feature type="compositionally biased region" description="Polar residues" evidence="10">
    <location>
        <begin position="509"/>
        <end position="523"/>
    </location>
</feature>
<dbReference type="GO" id="GO:0008270">
    <property type="term" value="F:zinc ion binding"/>
    <property type="evidence" value="ECO:0007669"/>
    <property type="project" value="UniProtKB-KW"/>
</dbReference>
<reference evidence="13 14" key="1">
    <citation type="journal article" date="2018" name="Science">
        <title>The opium poppy genome and morphinan production.</title>
        <authorList>
            <person name="Guo L."/>
            <person name="Winzer T."/>
            <person name="Yang X."/>
            <person name="Li Y."/>
            <person name="Ning Z."/>
            <person name="He Z."/>
            <person name="Teodor R."/>
            <person name="Lu Y."/>
            <person name="Bowser T.A."/>
            <person name="Graham I.A."/>
            <person name="Ye K."/>
        </authorList>
    </citation>
    <scope>NUCLEOTIDE SEQUENCE [LARGE SCALE GENOMIC DNA]</scope>
    <source>
        <strain evidence="14">cv. HN1</strain>
        <tissue evidence="13">Leaves</tissue>
    </source>
</reference>
<feature type="region of interest" description="Disordered" evidence="10">
    <location>
        <begin position="479"/>
        <end position="498"/>
    </location>
</feature>
<proteinExistence type="predicted"/>
<dbReference type="Gene3D" id="1.25.40.20">
    <property type="entry name" value="Ankyrin repeat-containing domain"/>
    <property type="match status" value="1"/>
</dbReference>
<name>A0A4Y7K270_PAPSO</name>
<evidence type="ECO:0000313" key="13">
    <source>
        <dbReference type="EMBL" id="RZC67463.1"/>
    </source>
</evidence>
<dbReference type="InterPro" id="IPR004333">
    <property type="entry name" value="SBP_dom"/>
</dbReference>
<dbReference type="Proteomes" id="UP000316621">
    <property type="component" value="Chromosome 6"/>
</dbReference>
<feature type="region of interest" description="Disordered" evidence="10">
    <location>
        <begin position="509"/>
        <end position="541"/>
    </location>
</feature>
<dbReference type="FunFam" id="4.10.1100.10:FF:000001">
    <property type="entry name" value="Squamosa promoter-binding-like protein 14"/>
    <property type="match status" value="1"/>
</dbReference>
<evidence type="ECO:0000256" key="2">
    <source>
        <dbReference type="ARBA" id="ARBA00022723"/>
    </source>
</evidence>
<dbReference type="STRING" id="3469.A0A4Y7K270"/>
<dbReference type="GO" id="GO:0005634">
    <property type="term" value="C:nucleus"/>
    <property type="evidence" value="ECO:0007669"/>
    <property type="project" value="UniProtKB-SubCell"/>
</dbReference>
<dbReference type="Pfam" id="PF26102">
    <property type="entry name" value="Ig_SPL7"/>
    <property type="match status" value="1"/>
</dbReference>
<evidence type="ECO:0000256" key="11">
    <source>
        <dbReference type="SAM" id="Phobius"/>
    </source>
</evidence>
<sequence length="1080" mass="120762">MEQVEAQIRRPVFMQRHHPVQAACFSQEPPPMSRKRKLSINTSNWPQQHTPPFQQQQYGLPNSEKNWNRNVWMWDSVKFVAKPLEADVTRNRSSAAVGAAAVTDQRRKGEENLKSSMNQDDRENLALNLGGSLYSVDEHVSRPNKRIRSGSPGGVNGSASYPMCQVDDCRGNLSQAKDYHRRHKVCEIHSKTTKALVGKQMQRFCQQCSRFHPLLDFDDGKRSCRRRLAGHNRRRRKTQQEDVSSRLLVPGKLENNGSGNSEIVNIIQALARLQGTNMDRNANISSIPDRDWLIMILNKMNSLPVASNNAARLALHGGFDLNVSQEVSTESSNKVNENFSASSTMDLLAIFSAALKECSPEVLAVLSQTSSHNDDDKLSYHKNSSPVSTLAGGDGTATFQSRLDPSSCQVQECRPSFPLQLFGSSSDSDSPPNQGSPWKYYSSDSSNPIEERSPAFSSPGTTLLFPLRTPSSEIMKHESISITGENNVEDTPPGGSTLLELFKHDNGRVANSSIRSPSGQPGYTSQSGSDQSPTSSSDSHDRTGRIIFKLFDKDPSNLPGNLRAEIINWLSHSPSDIESYIRPGCVILSIYTVAPSRTWEQFQQDLLQRVKLLVNEQNSDFWRNGRFLIHTGRQLASHKDGNFRLCKAWRTQNSPELMFVSPLAVVGGQQTTLLLRGQNLRVPGTKIHCAYMGGYTSKEVTGSAGTIYDRTSAESFNFSSEIPNVLGRCFIEVENGFKGNSFPLIIADSSICQELRLLEPELEIYASVSDGTAEQQNLDSERLRSREDILHFLHELGWLFQRKNIPSSFDGLDFSHGRFKFLFIFSIERDWCALVKMLLDILVERNMKEGALSRESLENLSDIHLLHRAVKRKCRSMVDLLIKYSLTSTTGAPETYLFSPSQMGPGGLTPLHLAACLHDSKEMVDILTEDPQKVGMDCWYSLYDANGQSPYNYASMRNNHYYNRMVDRKVAVRKQGKVSIDIEDDEISSSHQQQQQQPQPQPQLQLVQGRRRPCSKCAVVPPTGRFMRMPGTQGLLHVPYVHSMLAIAAMCVCVCLLMRGSPQIGDIPPFMWAHLGSGIM</sequence>
<feature type="domain" description="SBP-type" evidence="12">
    <location>
        <begin position="161"/>
        <end position="238"/>
    </location>
</feature>
<feature type="compositionally biased region" description="Low complexity" evidence="10">
    <location>
        <begin position="524"/>
        <end position="537"/>
    </location>
</feature>
<keyword evidence="11" id="KW-0812">Transmembrane</keyword>
<keyword evidence="5" id="KW-0805">Transcription regulation</keyword>
<feature type="compositionally biased region" description="Polar residues" evidence="10">
    <location>
        <begin position="422"/>
        <end position="448"/>
    </location>
</feature>
<organism evidence="13 14">
    <name type="scientific">Papaver somniferum</name>
    <name type="common">Opium poppy</name>
    <dbReference type="NCBI Taxonomy" id="3469"/>
    <lineage>
        <taxon>Eukaryota</taxon>
        <taxon>Viridiplantae</taxon>
        <taxon>Streptophyta</taxon>
        <taxon>Embryophyta</taxon>
        <taxon>Tracheophyta</taxon>
        <taxon>Spermatophyta</taxon>
        <taxon>Magnoliopsida</taxon>
        <taxon>Ranunculales</taxon>
        <taxon>Papaveraceae</taxon>
        <taxon>Papaveroideae</taxon>
        <taxon>Papaver</taxon>
    </lineage>
</organism>
<dbReference type="Gramene" id="RZC67463">
    <property type="protein sequence ID" value="RZC67463"/>
    <property type="gene ID" value="C5167_011146"/>
</dbReference>
<evidence type="ECO:0000256" key="6">
    <source>
        <dbReference type="ARBA" id="ARBA00023125"/>
    </source>
</evidence>
<evidence type="ECO:0000313" key="14">
    <source>
        <dbReference type="Proteomes" id="UP000316621"/>
    </source>
</evidence>
<keyword evidence="3 9" id="KW-0863">Zinc-finger</keyword>
<gene>
    <name evidence="13" type="ORF">C5167_011146</name>
</gene>
<keyword evidence="8" id="KW-0539">Nucleus</keyword>
<dbReference type="InterPro" id="IPR044817">
    <property type="entry name" value="SBP-like"/>
</dbReference>
<keyword evidence="14" id="KW-1185">Reference proteome</keyword>
<keyword evidence="2" id="KW-0479">Metal-binding</keyword>
<evidence type="ECO:0000256" key="1">
    <source>
        <dbReference type="ARBA" id="ARBA00004123"/>
    </source>
</evidence>
<dbReference type="GO" id="GO:0003677">
    <property type="term" value="F:DNA binding"/>
    <property type="evidence" value="ECO:0007669"/>
    <property type="project" value="UniProtKB-KW"/>
</dbReference>
<dbReference type="PROSITE" id="PS51141">
    <property type="entry name" value="ZF_SBP"/>
    <property type="match status" value="1"/>
</dbReference>
<dbReference type="OrthoDB" id="514967at2759"/>
<dbReference type="PANTHER" id="PTHR31251:SF110">
    <property type="entry name" value="SQUAMOSA PROMOTER-BINDING-LIKE PROTEIN 14"/>
    <property type="match status" value="1"/>
</dbReference>
<keyword evidence="11" id="KW-1133">Transmembrane helix</keyword>
<dbReference type="Gene3D" id="4.10.1100.10">
    <property type="entry name" value="Transcription factor, SBP-box domain"/>
    <property type="match status" value="1"/>
</dbReference>
<evidence type="ECO:0000256" key="4">
    <source>
        <dbReference type="ARBA" id="ARBA00022833"/>
    </source>
</evidence>
<evidence type="ECO:0000259" key="12">
    <source>
        <dbReference type="PROSITE" id="PS51141"/>
    </source>
</evidence>
<keyword evidence="11" id="KW-0472">Membrane</keyword>
<accession>A0A4Y7K270</accession>
<evidence type="ECO:0000256" key="8">
    <source>
        <dbReference type="ARBA" id="ARBA00023242"/>
    </source>
</evidence>
<evidence type="ECO:0000256" key="9">
    <source>
        <dbReference type="PROSITE-ProRule" id="PRU00470"/>
    </source>
</evidence>
<dbReference type="PANTHER" id="PTHR31251">
    <property type="entry name" value="SQUAMOSA PROMOTER-BINDING-LIKE PROTEIN 4"/>
    <property type="match status" value="1"/>
</dbReference>
<feature type="region of interest" description="Disordered" evidence="10">
    <location>
        <begin position="372"/>
        <end position="403"/>
    </location>
</feature>
<evidence type="ECO:0000256" key="5">
    <source>
        <dbReference type="ARBA" id="ARBA00023015"/>
    </source>
</evidence>
<dbReference type="EMBL" id="CM010720">
    <property type="protein sequence ID" value="RZC67463.1"/>
    <property type="molecule type" value="Genomic_DNA"/>
</dbReference>
<dbReference type="InterPro" id="IPR036893">
    <property type="entry name" value="SBP_sf"/>
</dbReference>